<dbReference type="InterPro" id="IPR008635">
    <property type="entry name" value="Coiled_stalk_dom"/>
</dbReference>
<evidence type="ECO:0000259" key="1">
    <source>
        <dbReference type="Pfam" id="PF05662"/>
    </source>
</evidence>
<dbReference type="Gene3D" id="6.10.250.2040">
    <property type="match status" value="1"/>
</dbReference>
<feature type="domain" description="Trimeric autotransporter adhesin YadA-like stalk" evidence="1">
    <location>
        <begin position="143"/>
        <end position="178"/>
    </location>
</feature>
<dbReference type="SUPFAM" id="SSF101967">
    <property type="entry name" value="Adhesin YadA, collagen-binding domain"/>
    <property type="match status" value="1"/>
</dbReference>
<organism evidence="2 3">
    <name type="scientific">Moraxella lacunata</name>
    <dbReference type="NCBI Taxonomy" id="477"/>
    <lineage>
        <taxon>Bacteria</taxon>
        <taxon>Pseudomonadati</taxon>
        <taxon>Pseudomonadota</taxon>
        <taxon>Gammaproteobacteria</taxon>
        <taxon>Moraxellales</taxon>
        <taxon>Moraxellaceae</taxon>
        <taxon>Moraxella</taxon>
    </lineage>
</organism>
<dbReference type="EMBL" id="MXAN01000079">
    <property type="protein sequence ID" value="OPH34820.1"/>
    <property type="molecule type" value="Genomic_DNA"/>
</dbReference>
<dbReference type="Pfam" id="PF05662">
    <property type="entry name" value="YadA_stalk"/>
    <property type="match status" value="1"/>
</dbReference>
<evidence type="ECO:0000313" key="2">
    <source>
        <dbReference type="EMBL" id="OPH34820.1"/>
    </source>
</evidence>
<reference evidence="3" key="1">
    <citation type="submission" date="2017-03" db="EMBL/GenBank/DDBJ databases">
        <title>Draft genome sequence of Moraxella equi CCUG 4950T type strain.</title>
        <authorList>
            <person name="Salva-Serra F."/>
            <person name="Engstrom-Jakobsson H."/>
            <person name="Thorell K."/>
            <person name="Jaen-Luchoro D."/>
            <person name="Gonzales-Siles L."/>
            <person name="Karlsson R."/>
            <person name="Yazdan S."/>
            <person name="Boulund F."/>
            <person name="Johnning A."/>
            <person name="Engstrand L."/>
            <person name="Kristiansson E."/>
            <person name="Moore E."/>
        </authorList>
    </citation>
    <scope>NUCLEOTIDE SEQUENCE [LARGE SCALE GENOMIC DNA]</scope>
    <source>
        <strain evidence="3">CCUG 4441</strain>
    </source>
</reference>
<name>A0A1V4GQU9_MORLA</name>
<gene>
    <name evidence="2" type="ORF">B5J94_10490</name>
</gene>
<dbReference type="AlphaFoldDB" id="A0A1V4GQU9"/>
<accession>A0A1V4GQU9</accession>
<dbReference type="Proteomes" id="UP000191025">
    <property type="component" value="Unassembled WGS sequence"/>
</dbReference>
<dbReference type="Gene3D" id="3.90.1780.10">
    <property type="entry name" value="Trimeric adhesin"/>
    <property type="match status" value="1"/>
</dbReference>
<feature type="non-terminal residue" evidence="2">
    <location>
        <position position="1"/>
    </location>
</feature>
<dbReference type="InterPro" id="IPR011049">
    <property type="entry name" value="Serralysin-like_metalloprot_C"/>
</dbReference>
<dbReference type="GO" id="GO:0019867">
    <property type="term" value="C:outer membrane"/>
    <property type="evidence" value="ECO:0007669"/>
    <property type="project" value="InterPro"/>
</dbReference>
<proteinExistence type="predicted"/>
<protein>
    <recommendedName>
        <fullName evidence="1">Trimeric autotransporter adhesin YadA-like stalk domain-containing protein</fullName>
    </recommendedName>
</protein>
<comment type="caution">
    <text evidence="2">The sequence shown here is derived from an EMBL/GenBank/DDBJ whole genome shotgun (WGS) entry which is preliminary data.</text>
</comment>
<sequence>GKRSIKEATNANGGAVYDLAVNTDGTTITTNKDGQITANTINLTNTPDGKVAEPTNPNSLVNAGDITKAINNSGFNIQTNGGDKELVKTGETVNFVNGDNIQITNDGKNITVATAKDVKFDSVNVGDTVNITNKGIDAGNTAIANVKAGTADTDAVNVGQLNEAVSNINSNITNNNKYLSKLKINPYKYWG</sequence>
<dbReference type="InterPro" id="IPR037174">
    <property type="entry name" value="Trimeric_adhesin"/>
</dbReference>
<evidence type="ECO:0000313" key="3">
    <source>
        <dbReference type="Proteomes" id="UP000191025"/>
    </source>
</evidence>